<accession>A0A1H6F578</accession>
<keyword evidence="2" id="KW-1185">Reference proteome</keyword>
<dbReference type="EMBL" id="FMSV02000191">
    <property type="protein sequence ID" value="SEH05318.1"/>
    <property type="molecule type" value="Genomic_DNA"/>
</dbReference>
<protein>
    <submittedName>
        <fullName evidence="1">Uncharacterized protein</fullName>
    </submittedName>
</protein>
<dbReference type="Proteomes" id="UP000236724">
    <property type="component" value="Unassembled WGS sequence"/>
</dbReference>
<proteinExistence type="predicted"/>
<reference evidence="1 2" key="1">
    <citation type="submission" date="2016-10" db="EMBL/GenBank/DDBJ databases">
        <authorList>
            <person name="de Groot N.N."/>
        </authorList>
    </citation>
    <scope>NUCLEOTIDE SEQUENCE [LARGE SCALE GENOMIC DNA]</scope>
    <source>
        <strain evidence="1">MBHS1</strain>
    </source>
</reference>
<sequence length="95" mass="10563">MINHFKEQVNTRFKGVRIEIGEGENTVTVRFQEREITAAMIEGTVNSLREVLQETQAPVTIVINDGIQFDNGFEAKAFAKIAGIELKPGDVAQED</sequence>
<evidence type="ECO:0000313" key="2">
    <source>
        <dbReference type="Proteomes" id="UP000236724"/>
    </source>
</evidence>
<name>A0A1H6F578_9GAMM</name>
<evidence type="ECO:0000313" key="1">
    <source>
        <dbReference type="EMBL" id="SEH05318.1"/>
    </source>
</evidence>
<organism evidence="1 2">
    <name type="scientific">Candidatus Venteria ishoeyi</name>
    <dbReference type="NCBI Taxonomy" id="1899563"/>
    <lineage>
        <taxon>Bacteria</taxon>
        <taxon>Pseudomonadati</taxon>
        <taxon>Pseudomonadota</taxon>
        <taxon>Gammaproteobacteria</taxon>
        <taxon>Thiotrichales</taxon>
        <taxon>Thiotrichaceae</taxon>
        <taxon>Venteria</taxon>
    </lineage>
</organism>
<dbReference type="AlphaFoldDB" id="A0A1H6F578"/>
<gene>
    <name evidence="1" type="ORF">MBHS_01171</name>
</gene>